<accession>A0ABU1AMA5</accession>
<feature type="transmembrane region" description="Helical" evidence="8">
    <location>
        <begin position="454"/>
        <end position="472"/>
    </location>
</feature>
<keyword evidence="5 8" id="KW-0812">Transmembrane</keyword>
<gene>
    <name evidence="9" type="ORF">QEH59_10720</name>
</gene>
<evidence type="ECO:0000256" key="4">
    <source>
        <dbReference type="ARBA" id="ARBA00022475"/>
    </source>
</evidence>
<evidence type="ECO:0000256" key="6">
    <source>
        <dbReference type="ARBA" id="ARBA00022989"/>
    </source>
</evidence>
<dbReference type="SUPFAM" id="SSF82693">
    <property type="entry name" value="Multidrug efflux transporter AcrB pore domain, PN1, PN2, PC1 and PC2 subdomains"/>
    <property type="match status" value="2"/>
</dbReference>
<evidence type="ECO:0000313" key="10">
    <source>
        <dbReference type="Proteomes" id="UP001243717"/>
    </source>
</evidence>
<feature type="transmembrane region" description="Helical" evidence="8">
    <location>
        <begin position="478"/>
        <end position="509"/>
    </location>
</feature>
<feature type="transmembrane region" description="Helical" evidence="8">
    <location>
        <begin position="899"/>
        <end position="919"/>
    </location>
</feature>
<feature type="transmembrane region" description="Helical" evidence="8">
    <location>
        <begin position="975"/>
        <end position="995"/>
    </location>
</feature>
<name>A0ABU1AMA5_9BACT</name>
<dbReference type="Gene3D" id="3.30.2090.10">
    <property type="entry name" value="Multidrug efflux transporter AcrB TolC docking domain, DN and DC subdomains"/>
    <property type="match status" value="2"/>
</dbReference>
<dbReference type="Gene3D" id="1.20.1640.10">
    <property type="entry name" value="Multidrug efflux transporter AcrB transmembrane domain"/>
    <property type="match status" value="2"/>
</dbReference>
<evidence type="ECO:0000313" key="9">
    <source>
        <dbReference type="EMBL" id="MDQ8194901.1"/>
    </source>
</evidence>
<feature type="transmembrane region" description="Helical" evidence="8">
    <location>
        <begin position="925"/>
        <end position="954"/>
    </location>
</feature>
<evidence type="ECO:0000256" key="7">
    <source>
        <dbReference type="ARBA" id="ARBA00023136"/>
    </source>
</evidence>
<dbReference type="EMBL" id="JARXIC010000015">
    <property type="protein sequence ID" value="MDQ8194901.1"/>
    <property type="molecule type" value="Genomic_DNA"/>
</dbReference>
<evidence type="ECO:0000256" key="8">
    <source>
        <dbReference type="SAM" id="Phobius"/>
    </source>
</evidence>
<dbReference type="InterPro" id="IPR001036">
    <property type="entry name" value="Acrflvin-R"/>
</dbReference>
<evidence type="ECO:0000256" key="2">
    <source>
        <dbReference type="ARBA" id="ARBA00010942"/>
    </source>
</evidence>
<dbReference type="SUPFAM" id="SSF82866">
    <property type="entry name" value="Multidrug efflux transporter AcrB transmembrane domain"/>
    <property type="match status" value="2"/>
</dbReference>
<keyword evidence="6 8" id="KW-1133">Transmembrane helix</keyword>
<comment type="caution">
    <text evidence="9">The sequence shown here is derived from an EMBL/GenBank/DDBJ whole genome shotgun (WGS) entry which is preliminary data.</text>
</comment>
<organism evidence="9 10">
    <name type="scientific">Thalassobacterium sedimentorum</name>
    <dbReference type="NCBI Taxonomy" id="3041258"/>
    <lineage>
        <taxon>Bacteria</taxon>
        <taxon>Pseudomonadati</taxon>
        <taxon>Verrucomicrobiota</taxon>
        <taxon>Opitutia</taxon>
        <taxon>Puniceicoccales</taxon>
        <taxon>Coraliomargaritaceae</taxon>
        <taxon>Thalassobacterium</taxon>
    </lineage>
</organism>
<feature type="transmembrane region" description="Helical" evidence="8">
    <location>
        <begin position="543"/>
        <end position="565"/>
    </location>
</feature>
<evidence type="ECO:0000256" key="3">
    <source>
        <dbReference type="ARBA" id="ARBA00022448"/>
    </source>
</evidence>
<feature type="transmembrane region" description="Helical" evidence="8">
    <location>
        <begin position="374"/>
        <end position="393"/>
    </location>
</feature>
<dbReference type="Gene3D" id="3.30.70.1430">
    <property type="entry name" value="Multidrug efflux transporter AcrB pore domain"/>
    <property type="match status" value="2"/>
</dbReference>
<protein>
    <submittedName>
        <fullName evidence="9">Efflux RND transporter permease subunit</fullName>
    </submittedName>
</protein>
<evidence type="ECO:0000256" key="5">
    <source>
        <dbReference type="ARBA" id="ARBA00022692"/>
    </source>
</evidence>
<dbReference type="PANTHER" id="PTHR32063">
    <property type="match status" value="1"/>
</dbReference>
<dbReference type="Pfam" id="PF00873">
    <property type="entry name" value="ACR_tran"/>
    <property type="match status" value="1"/>
</dbReference>
<feature type="transmembrane region" description="Helical" evidence="8">
    <location>
        <begin position="1007"/>
        <end position="1033"/>
    </location>
</feature>
<keyword evidence="4" id="KW-1003">Cell membrane</keyword>
<keyword evidence="10" id="KW-1185">Reference proteome</keyword>
<dbReference type="PANTHER" id="PTHR32063:SF4">
    <property type="entry name" value="SLR6043 PROTEIN"/>
    <property type="match status" value="1"/>
</dbReference>
<feature type="transmembrane region" description="Helical" evidence="8">
    <location>
        <begin position="875"/>
        <end position="894"/>
    </location>
</feature>
<dbReference type="Gene3D" id="3.30.70.1320">
    <property type="entry name" value="Multidrug efflux transporter AcrB pore domain like"/>
    <property type="match status" value="1"/>
</dbReference>
<dbReference type="RefSeq" id="WP_308985365.1">
    <property type="nucleotide sequence ID" value="NZ_JARXIC010000015.1"/>
</dbReference>
<dbReference type="InterPro" id="IPR004763">
    <property type="entry name" value="CusA-like"/>
</dbReference>
<dbReference type="InterPro" id="IPR027463">
    <property type="entry name" value="AcrB_DN_DC_subdom"/>
</dbReference>
<keyword evidence="3" id="KW-0813">Transport</keyword>
<dbReference type="Gene3D" id="3.30.70.1440">
    <property type="entry name" value="Multidrug efflux transporter AcrB pore domain"/>
    <property type="match status" value="1"/>
</dbReference>
<comment type="similarity">
    <text evidence="2">Belongs to the resistance-nodulation-cell division (RND) (TC 2.A.6) family.</text>
</comment>
<reference evidence="9 10" key="1">
    <citation type="submission" date="2023-04" db="EMBL/GenBank/DDBJ databases">
        <title>A novel bacteria isolated from coastal sediment.</title>
        <authorList>
            <person name="Liu X.-J."/>
            <person name="Du Z.-J."/>
        </authorList>
    </citation>
    <scope>NUCLEOTIDE SEQUENCE [LARGE SCALE GENOMIC DNA]</scope>
    <source>
        <strain evidence="9 10">SDUM461004</strain>
    </source>
</reference>
<keyword evidence="7 8" id="KW-0472">Membrane</keyword>
<evidence type="ECO:0000256" key="1">
    <source>
        <dbReference type="ARBA" id="ARBA00004651"/>
    </source>
</evidence>
<dbReference type="Proteomes" id="UP001243717">
    <property type="component" value="Unassembled WGS sequence"/>
</dbReference>
<proteinExistence type="inferred from homology"/>
<dbReference type="NCBIfam" id="TIGR00914">
    <property type="entry name" value="2A0601"/>
    <property type="match status" value="1"/>
</dbReference>
<dbReference type="PRINTS" id="PR00702">
    <property type="entry name" value="ACRIFLAVINRP"/>
</dbReference>
<sequence length="1050" mass="113403">MLNQLIRFSLSQRLLICLLAVIVLVLGTKTATELPVEVLPDLTKPTVTILTEAPGFAPEEVETLISIPLENSLMGATGVSRIRSVNDVGLSLIFVEFDWGTDIYQARQFVQERLAGADESIPEGVNPYMTPVASLMGNILLVGIADPTGEIAPRDLRTLADWTVGRRLQSISGIAEVLSMGGGVKQIQVQPDPDRMRAHDVNFEQIHAAAANSVKNTTGGFLTESAQEIMVRNLAMTTELSDIANTVVTYEDDRPVRLGDVAELTWDIQPMRGDAGMGSKTISNGESVTGYPGVILSVTKSPGFDTIALTGHVESALEELKTALPAGVEIVTLYRQADFINLSVGNLKEALLDGAIMVALILFIFLFNIRITLITLTAIPLSLAATILVFAAFDLSVNSMTLGGLAVAIGMVVDDAIVDVENVYRRLRENAALAQPQSRLEVIARASAEVRSSILYATVLIILVFLPLLALSGVEGRLFSPIAIATIVSMAASFLVSLTVIPVLCSLLLNPAAGKVHRDGFVVRSLKRFYGATWLRLSLSQPLLVLALTGVLLFVGYGAVIRMGGNFLPAFREPTALIATTTAPGTSLKHTTELSETAQNLLLQIPEVETVGYRVGRAERGDHVVPVSTVEFDVEFTDESARSRDEVLAEIRDVMRTIPGTFSALSTPLADRIGHMLSGVSAKVAVKIYGPDLAELRRLGNEVTEIARAIPGLEEARAEQQALIPQLRIEVNRDRALAYGITPGELNTQLAALMGGEVVGEVYEGQRVYDLVVRLPAQWRESPERLANLYIDTQSGQRVPLSSVADIRQAKGPNTILRENTLRRFVVSINPTVSDLNQVVEALQEAVATQLKLPLGYTVSFEGEYQAQQEARRTILIMCSLILLLIVFLLYSYFKTFSFVVVVLTIIPISLVGGIFYTSLTLNNISIATLVGFIAVTGIAARNNIMLLSHYLHLMRHEAEAFSKAMVIRGTQERLVPILMTAISAGLALVPLLLAADEAGKEILNPVAIVIVGGLISSTLLGLAVTPAIFYTFCRQSAEKSIRLESAASE</sequence>
<comment type="subcellular location">
    <subcellularLocation>
        <location evidence="1">Cell membrane</location>
        <topology evidence="1">Multi-pass membrane protein</topology>
    </subcellularLocation>
</comment>
<dbReference type="SUPFAM" id="SSF82714">
    <property type="entry name" value="Multidrug efflux transporter AcrB TolC docking domain, DN and DC subdomains"/>
    <property type="match status" value="2"/>
</dbReference>